<evidence type="ECO:0008006" key="3">
    <source>
        <dbReference type="Google" id="ProtNLM"/>
    </source>
</evidence>
<proteinExistence type="predicted"/>
<comment type="caution">
    <text evidence="1">The sequence shown here is derived from an EMBL/GenBank/DDBJ whole genome shotgun (WGS) entry which is preliminary data.</text>
</comment>
<accession>A0ABY2HS82</accession>
<gene>
    <name evidence="1" type="ORF">E3V97_14040</name>
</gene>
<name>A0ABY2HS82_9SPHI</name>
<evidence type="ECO:0000313" key="1">
    <source>
        <dbReference type="EMBL" id="TFB31699.1"/>
    </source>
</evidence>
<protein>
    <recommendedName>
        <fullName evidence="3">Transposase IS4-like domain-containing protein</fullName>
    </recommendedName>
</protein>
<dbReference type="EMBL" id="SOPX01000002">
    <property type="protein sequence ID" value="TFB31699.1"/>
    <property type="molecule type" value="Genomic_DNA"/>
</dbReference>
<dbReference type="Proteomes" id="UP000297429">
    <property type="component" value="Unassembled WGS sequence"/>
</dbReference>
<organism evidence="1 2">
    <name type="scientific">Pedobacter alluvionis</name>
    <dbReference type="NCBI Taxonomy" id="475253"/>
    <lineage>
        <taxon>Bacteria</taxon>
        <taxon>Pseudomonadati</taxon>
        <taxon>Bacteroidota</taxon>
        <taxon>Sphingobacteriia</taxon>
        <taxon>Sphingobacteriales</taxon>
        <taxon>Sphingobacteriaceae</taxon>
        <taxon>Pedobacter</taxon>
    </lineage>
</organism>
<sequence length="236" mass="28122">MYLLISEERPKHFLMRCKTTFSKEVKNFVSSNQRDITITIYPYYEAIEKLKGQGHIVTLGTGIKVRMLKILLTYGETEVLLTNLYDETRFTQKKLRELYFMRWKIDTAFGGQKNQMQMEILSGHKVICIQQDYLAGLFVSNLQSIIEKQCEEKLKHISENRAYKYKLNRNVSWAMLKYRILKIFLQTGNSLEILTEIERLFMNNIEPVRPERHVVRTTVKRKRGKYQTFTNYRRAV</sequence>
<dbReference type="RefSeq" id="WP_121283028.1">
    <property type="nucleotide sequence ID" value="NZ_RCCK01000010.1"/>
</dbReference>
<keyword evidence="2" id="KW-1185">Reference proteome</keyword>
<reference evidence="1 2" key="1">
    <citation type="submission" date="2019-03" db="EMBL/GenBank/DDBJ databases">
        <authorList>
            <person name="He R.-H."/>
        </authorList>
    </citation>
    <scope>NUCLEOTIDE SEQUENCE [LARGE SCALE GENOMIC DNA]</scope>
    <source>
        <strain evidence="1 2">DSM 19624</strain>
    </source>
</reference>
<evidence type="ECO:0000313" key="2">
    <source>
        <dbReference type="Proteomes" id="UP000297429"/>
    </source>
</evidence>